<reference evidence="1" key="1">
    <citation type="journal article" date="2020" name="Nature">
        <title>Giant virus diversity and host interactions through global metagenomics.</title>
        <authorList>
            <person name="Schulz F."/>
            <person name="Roux S."/>
            <person name="Paez-Espino D."/>
            <person name="Jungbluth S."/>
            <person name="Walsh D.A."/>
            <person name="Denef V.J."/>
            <person name="McMahon K.D."/>
            <person name="Konstantinidis K.T."/>
            <person name="Eloe-Fadrosh E.A."/>
            <person name="Kyrpides N.C."/>
            <person name="Woyke T."/>
        </authorList>
    </citation>
    <scope>NUCLEOTIDE SEQUENCE</scope>
    <source>
        <strain evidence="1">GVMAG-M-3300009182-67</strain>
    </source>
</reference>
<dbReference type="AlphaFoldDB" id="A0A6C0B0J7"/>
<organism evidence="1">
    <name type="scientific">viral metagenome</name>
    <dbReference type="NCBI Taxonomy" id="1070528"/>
    <lineage>
        <taxon>unclassified sequences</taxon>
        <taxon>metagenomes</taxon>
        <taxon>organismal metagenomes</taxon>
    </lineage>
</organism>
<proteinExistence type="predicted"/>
<name>A0A6C0B0J7_9ZZZZ</name>
<dbReference type="EMBL" id="MN739039">
    <property type="protein sequence ID" value="QHS85048.1"/>
    <property type="molecule type" value="Genomic_DNA"/>
</dbReference>
<accession>A0A6C0B0J7</accession>
<sequence length="306" mass="36727">MKTFNWEQYIQNYPDLSGFTREKAIRHYNRFGKKENRTDSVLPDFNNGIISGEKIQLRCDYFIGTLYDINSNPLIKLEVHKFPEKWLKFSSDVKKECKIFCYTHRMFEFMDLLHGIEFPFDIYFHNSDENFTEEMYQTLKKVPFVKQIYSQNNTVKEVITLPIGQANSSWKHGNSKILGDKMKCIEKSMDCVEKTMGIFLNFNITTPKRVGLRDILNFIPWVENKEYQEYIDTLAKYRFCICVEGNGLDTHRFWECVYLKVIPICVKNKWTEIMKDKVHMILLDKWEDLKDYPLNYTWREYQCIDI</sequence>
<evidence type="ECO:0008006" key="2">
    <source>
        <dbReference type="Google" id="ProtNLM"/>
    </source>
</evidence>
<evidence type="ECO:0000313" key="1">
    <source>
        <dbReference type="EMBL" id="QHS85048.1"/>
    </source>
</evidence>
<protein>
    <recommendedName>
        <fullName evidence="2">Glycosyl transferase CAP10 domain-containing protein</fullName>
    </recommendedName>
</protein>